<feature type="transmembrane region" description="Helical" evidence="1">
    <location>
        <begin position="6"/>
        <end position="24"/>
    </location>
</feature>
<dbReference type="EMBL" id="BAAAFI010000040">
    <property type="protein sequence ID" value="GAA0880156.1"/>
    <property type="molecule type" value="Genomic_DNA"/>
</dbReference>
<evidence type="ECO:0000313" key="2">
    <source>
        <dbReference type="EMBL" id="GAA0880156.1"/>
    </source>
</evidence>
<accession>A0ABP3YFN3</accession>
<keyword evidence="1" id="KW-1133">Transmembrane helix</keyword>
<keyword evidence="3" id="KW-1185">Reference proteome</keyword>
<reference evidence="3" key="1">
    <citation type="journal article" date="2019" name="Int. J. Syst. Evol. Microbiol.">
        <title>The Global Catalogue of Microorganisms (GCM) 10K type strain sequencing project: providing services to taxonomists for standard genome sequencing and annotation.</title>
        <authorList>
            <consortium name="The Broad Institute Genomics Platform"/>
            <consortium name="The Broad Institute Genome Sequencing Center for Infectious Disease"/>
            <person name="Wu L."/>
            <person name="Ma J."/>
        </authorList>
    </citation>
    <scope>NUCLEOTIDE SEQUENCE [LARGE SCALE GENOMIC DNA]</scope>
    <source>
        <strain evidence="3">JCM 16112</strain>
    </source>
</reference>
<organism evidence="2 3">
    <name type="scientific">Algoriphagus jejuensis</name>
    <dbReference type="NCBI Taxonomy" id="419934"/>
    <lineage>
        <taxon>Bacteria</taxon>
        <taxon>Pseudomonadati</taxon>
        <taxon>Bacteroidota</taxon>
        <taxon>Cytophagia</taxon>
        <taxon>Cytophagales</taxon>
        <taxon>Cyclobacteriaceae</taxon>
        <taxon>Algoriphagus</taxon>
    </lineage>
</organism>
<name>A0ABP3YFN3_9BACT</name>
<dbReference type="Proteomes" id="UP001500469">
    <property type="component" value="Unassembled WGS sequence"/>
</dbReference>
<keyword evidence="1" id="KW-0472">Membrane</keyword>
<sequence>MSLTKISTVAFFSVFALFLLGYTFKQNEKKIVHGDLAFVQISYTNLYGISDSLYQALEEQIDKALASPEHVDQNELDILRYFDKRRKHNLLRKPQILLRKADGTYLEVYLPEDEYAKVRNFRLRELIQEGLKVSLTLQIETLDSALYYSDQIIELKVVDGQTYPDVQYIDRL</sequence>
<gene>
    <name evidence="2" type="ORF">GCM10009119_31260</name>
</gene>
<evidence type="ECO:0000313" key="3">
    <source>
        <dbReference type="Proteomes" id="UP001500469"/>
    </source>
</evidence>
<comment type="caution">
    <text evidence="2">The sequence shown here is derived from an EMBL/GenBank/DDBJ whole genome shotgun (WGS) entry which is preliminary data.</text>
</comment>
<proteinExistence type="predicted"/>
<evidence type="ECO:0000256" key="1">
    <source>
        <dbReference type="SAM" id="Phobius"/>
    </source>
</evidence>
<dbReference type="RefSeq" id="WP_343853253.1">
    <property type="nucleotide sequence ID" value="NZ_BAAAFI010000040.1"/>
</dbReference>
<keyword evidence="1" id="KW-0812">Transmembrane</keyword>
<protein>
    <submittedName>
        <fullName evidence="2">Uncharacterized protein</fullName>
    </submittedName>
</protein>